<keyword evidence="2" id="KW-0285">Flavoprotein</keyword>
<keyword evidence="7" id="KW-1185">Reference proteome</keyword>
<dbReference type="Gene3D" id="3.50.50.100">
    <property type="match status" value="2"/>
</dbReference>
<keyword evidence="4" id="KW-0560">Oxidoreductase</keyword>
<dbReference type="GO" id="GO:0050660">
    <property type="term" value="F:flavin adenine dinucleotide binding"/>
    <property type="evidence" value="ECO:0007669"/>
    <property type="project" value="TreeGrafter"/>
</dbReference>
<dbReference type="InterPro" id="IPR023753">
    <property type="entry name" value="FAD/NAD-binding_dom"/>
</dbReference>
<dbReference type="OrthoDB" id="202203at2759"/>
<accession>A0A194V0R3</accession>
<dbReference type="SUPFAM" id="SSF51905">
    <property type="entry name" value="FAD/NAD(P)-binding domain"/>
    <property type="match status" value="1"/>
</dbReference>
<feature type="domain" description="FAD/NAD(P)-binding" evidence="5">
    <location>
        <begin position="4"/>
        <end position="122"/>
    </location>
</feature>
<keyword evidence="3" id="KW-0274">FAD</keyword>
<protein>
    <submittedName>
        <fullName evidence="6">Apoptosis-inducing factor 1</fullName>
    </submittedName>
</protein>
<name>A0A194V0R3_CYTMA</name>
<dbReference type="PANTHER" id="PTHR43735">
    <property type="entry name" value="APOPTOSIS-INDUCING FACTOR 1"/>
    <property type="match status" value="1"/>
</dbReference>
<evidence type="ECO:0000256" key="4">
    <source>
        <dbReference type="ARBA" id="ARBA00023002"/>
    </source>
</evidence>
<dbReference type="PRINTS" id="PR00368">
    <property type="entry name" value="FADPNR"/>
</dbReference>
<sequence length="357" mass="37864">MTKTVVILGGSYAGLHVAHYLLKQKIPDVKVILVSKSTHLYWNMASVRAIVPGQITDDQLFQPLTAALERYPAETYELVIGAAEKVDTGARSVQVSLLLVPGGAGESRSIAYDQLVVATGSRLDATRGRVQSARHIVVAGAGATGIEVAGELGFEYGKVKEVHLLSGGPSLLDGDSVGPAARAELEKLHVKIRYDARVTGAKELPDGKTEVSLASGETITTDLYLPTMGMRANSELLDQKYLGEKGYVVVDESFRVKGVEGEGVWALGDVVSSPRAGFLYTQKQAAGVGKNVELALQGKQPQKVKLMPVDILACAVGRSRGAGRMGPVKMLSLMVWLAKGKTLGIQRLPGYIDGSVA</sequence>
<evidence type="ECO:0000256" key="3">
    <source>
        <dbReference type="ARBA" id="ARBA00022827"/>
    </source>
</evidence>
<dbReference type="STRING" id="694573.A0A194V0R3"/>
<reference evidence="7" key="1">
    <citation type="submission" date="2014-12" db="EMBL/GenBank/DDBJ databases">
        <title>Genome Sequence of Valsa Canker Pathogens Uncovers a Specific Adaption of Colonization on Woody Bark.</title>
        <authorList>
            <person name="Yin Z."/>
            <person name="Liu H."/>
            <person name="Gao X."/>
            <person name="Li Z."/>
            <person name="Song N."/>
            <person name="Ke X."/>
            <person name="Dai Q."/>
            <person name="Wu Y."/>
            <person name="Sun Y."/>
            <person name="Xu J.-R."/>
            <person name="Kang Z.K."/>
            <person name="Wang L."/>
            <person name="Huang L."/>
        </authorList>
    </citation>
    <scope>NUCLEOTIDE SEQUENCE [LARGE SCALE GENOMIC DNA]</scope>
    <source>
        <strain evidence="7">SXYL134</strain>
    </source>
</reference>
<dbReference type="Pfam" id="PF07992">
    <property type="entry name" value="Pyr_redox_2"/>
    <property type="match status" value="2"/>
</dbReference>
<evidence type="ECO:0000256" key="2">
    <source>
        <dbReference type="ARBA" id="ARBA00022630"/>
    </source>
</evidence>
<comment type="similarity">
    <text evidence="1">Belongs to the FAD-dependent oxidoreductase family.</text>
</comment>
<dbReference type="PANTHER" id="PTHR43735:SF3">
    <property type="entry name" value="FERROPTOSIS SUPPRESSOR PROTEIN 1"/>
    <property type="match status" value="1"/>
</dbReference>
<dbReference type="GO" id="GO:0005737">
    <property type="term" value="C:cytoplasm"/>
    <property type="evidence" value="ECO:0007669"/>
    <property type="project" value="TreeGrafter"/>
</dbReference>
<feature type="domain" description="FAD/NAD(P)-binding" evidence="5">
    <location>
        <begin position="133"/>
        <end position="274"/>
    </location>
</feature>
<dbReference type="GO" id="GO:0004174">
    <property type="term" value="F:electron-transferring-flavoprotein dehydrogenase activity"/>
    <property type="evidence" value="ECO:0007669"/>
    <property type="project" value="TreeGrafter"/>
</dbReference>
<proteinExistence type="inferred from homology"/>
<evidence type="ECO:0000259" key="5">
    <source>
        <dbReference type="Pfam" id="PF07992"/>
    </source>
</evidence>
<evidence type="ECO:0000313" key="6">
    <source>
        <dbReference type="EMBL" id="KUI57509.1"/>
    </source>
</evidence>
<evidence type="ECO:0000313" key="7">
    <source>
        <dbReference type="Proteomes" id="UP000078576"/>
    </source>
</evidence>
<dbReference type="EMBL" id="KN714700">
    <property type="protein sequence ID" value="KUI57509.1"/>
    <property type="molecule type" value="Genomic_DNA"/>
</dbReference>
<gene>
    <name evidence="6" type="ORF">VP1G_04807</name>
</gene>
<dbReference type="Proteomes" id="UP000078576">
    <property type="component" value="Unassembled WGS sequence"/>
</dbReference>
<dbReference type="AlphaFoldDB" id="A0A194V0R3"/>
<organism evidence="6 7">
    <name type="scientific">Cytospora mali</name>
    <name type="common">Apple Valsa canker fungus</name>
    <name type="synonym">Valsa mali</name>
    <dbReference type="NCBI Taxonomy" id="578113"/>
    <lineage>
        <taxon>Eukaryota</taxon>
        <taxon>Fungi</taxon>
        <taxon>Dikarya</taxon>
        <taxon>Ascomycota</taxon>
        <taxon>Pezizomycotina</taxon>
        <taxon>Sordariomycetes</taxon>
        <taxon>Sordariomycetidae</taxon>
        <taxon>Diaporthales</taxon>
        <taxon>Cytosporaceae</taxon>
        <taxon>Cytospora</taxon>
    </lineage>
</organism>
<dbReference type="InterPro" id="IPR036188">
    <property type="entry name" value="FAD/NAD-bd_sf"/>
</dbReference>
<evidence type="ECO:0000256" key="1">
    <source>
        <dbReference type="ARBA" id="ARBA00006442"/>
    </source>
</evidence>